<evidence type="ECO:0000313" key="1">
    <source>
        <dbReference type="EMBL" id="KAI3824882.1"/>
    </source>
</evidence>
<organism evidence="1 2">
    <name type="scientific">Smallanthus sonchifolius</name>
    <dbReference type="NCBI Taxonomy" id="185202"/>
    <lineage>
        <taxon>Eukaryota</taxon>
        <taxon>Viridiplantae</taxon>
        <taxon>Streptophyta</taxon>
        <taxon>Embryophyta</taxon>
        <taxon>Tracheophyta</taxon>
        <taxon>Spermatophyta</taxon>
        <taxon>Magnoliopsida</taxon>
        <taxon>eudicotyledons</taxon>
        <taxon>Gunneridae</taxon>
        <taxon>Pentapetalae</taxon>
        <taxon>asterids</taxon>
        <taxon>campanulids</taxon>
        <taxon>Asterales</taxon>
        <taxon>Asteraceae</taxon>
        <taxon>Asteroideae</taxon>
        <taxon>Heliantheae alliance</taxon>
        <taxon>Millerieae</taxon>
        <taxon>Smallanthus</taxon>
    </lineage>
</organism>
<dbReference type="EMBL" id="CM042019">
    <property type="protein sequence ID" value="KAI3824882.1"/>
    <property type="molecule type" value="Genomic_DNA"/>
</dbReference>
<evidence type="ECO:0000313" key="2">
    <source>
        <dbReference type="Proteomes" id="UP001056120"/>
    </source>
</evidence>
<sequence>MGLCSSSTNIAPSTTGNLSSVAGSSQTTKTTTTTTSFTTSSLSISSSGISSNVSGNIQFSSASSGDDRGPGGQILPHSNLKIYTFSELKSATKNFRNDTILGEGGFGKVYKGRIEEKSGSKVNSNASVVAVKKLNSESMQGVEEWQAEVVFLGRLSHPNLVKLLGYCYEDEELLLVYEFMQRGSLENHLFGRGSTIQPLPWDTRVKIAIGAARGLAFLHTSDEKVIYRDFKASNILLDGSYNAKLSDFGLAKMASVSQSHVTTRVMGTHGYAAPEYVTTGHLYVKSDVYGFGVVLVEMLTGMRALDDDRPPNQRNLVEWARPYLANRRKLKNIMDPLLEGSYPSKAAGQVAKLALTCLEPEQKSRPSMEEVVATLERLSDIKERPKVPRMHNSSPRSPYRYGQQPLRHRSTIHVKDDVNKRIQDSPKGS</sequence>
<name>A0ACB9JY14_9ASTR</name>
<proteinExistence type="predicted"/>
<reference evidence="2" key="1">
    <citation type="journal article" date="2022" name="Mol. Ecol. Resour.">
        <title>The genomes of chicory, endive, great burdock and yacon provide insights into Asteraceae palaeo-polyploidization history and plant inulin production.</title>
        <authorList>
            <person name="Fan W."/>
            <person name="Wang S."/>
            <person name="Wang H."/>
            <person name="Wang A."/>
            <person name="Jiang F."/>
            <person name="Liu H."/>
            <person name="Zhao H."/>
            <person name="Xu D."/>
            <person name="Zhang Y."/>
        </authorList>
    </citation>
    <scope>NUCLEOTIDE SEQUENCE [LARGE SCALE GENOMIC DNA]</scope>
    <source>
        <strain evidence="2">cv. Yunnan</strain>
    </source>
</reference>
<dbReference type="Proteomes" id="UP001056120">
    <property type="component" value="Linkage Group LG02"/>
</dbReference>
<comment type="caution">
    <text evidence="1">The sequence shown here is derived from an EMBL/GenBank/DDBJ whole genome shotgun (WGS) entry which is preliminary data.</text>
</comment>
<keyword evidence="2" id="KW-1185">Reference proteome</keyword>
<reference evidence="1 2" key="2">
    <citation type="journal article" date="2022" name="Mol. Ecol. Resour.">
        <title>The genomes of chicory, endive, great burdock and yacon provide insights into Asteraceae paleo-polyploidization history and plant inulin production.</title>
        <authorList>
            <person name="Fan W."/>
            <person name="Wang S."/>
            <person name="Wang H."/>
            <person name="Wang A."/>
            <person name="Jiang F."/>
            <person name="Liu H."/>
            <person name="Zhao H."/>
            <person name="Xu D."/>
            <person name="Zhang Y."/>
        </authorList>
    </citation>
    <scope>NUCLEOTIDE SEQUENCE [LARGE SCALE GENOMIC DNA]</scope>
    <source>
        <strain evidence="2">cv. Yunnan</strain>
        <tissue evidence="1">Leaves</tissue>
    </source>
</reference>
<gene>
    <name evidence="1" type="ORF">L1987_06354</name>
</gene>
<protein>
    <submittedName>
        <fullName evidence="1">Uncharacterized protein</fullName>
    </submittedName>
</protein>
<accession>A0ACB9JY14</accession>